<gene>
    <name evidence="7" type="ORF">BX592_1304</name>
</gene>
<feature type="binding site" evidence="4">
    <location>
        <position position="62"/>
    </location>
    <ligand>
        <name>substrate</name>
    </ligand>
</feature>
<keyword evidence="2 5" id="KW-0479">Metal-binding</keyword>
<proteinExistence type="predicted"/>
<keyword evidence="8" id="KW-1185">Reference proteome</keyword>
<name>A0A4R8L9D9_9BURK</name>
<organism evidence="7 8">
    <name type="scientific">Paraburkholderia rhizosphaerae</name>
    <dbReference type="NCBI Taxonomy" id="480658"/>
    <lineage>
        <taxon>Bacteria</taxon>
        <taxon>Pseudomonadati</taxon>
        <taxon>Pseudomonadota</taxon>
        <taxon>Betaproteobacteria</taxon>
        <taxon>Burkholderiales</taxon>
        <taxon>Burkholderiaceae</taxon>
        <taxon>Paraburkholderia</taxon>
    </lineage>
</organism>
<evidence type="ECO:0000256" key="4">
    <source>
        <dbReference type="PIRSR" id="PIRSR015582-1"/>
    </source>
</evidence>
<feature type="binding site" evidence="4">
    <location>
        <position position="116"/>
    </location>
    <ligand>
        <name>substrate</name>
    </ligand>
</feature>
<evidence type="ECO:0000313" key="8">
    <source>
        <dbReference type="Proteomes" id="UP000295509"/>
    </source>
</evidence>
<dbReference type="OrthoDB" id="348111at2"/>
<comment type="caution">
    <text evidence="7">The sequence shown here is derived from an EMBL/GenBank/DDBJ whole genome shotgun (WGS) entry which is preliminary data.</text>
</comment>
<dbReference type="Proteomes" id="UP000295509">
    <property type="component" value="Unassembled WGS sequence"/>
</dbReference>
<protein>
    <submittedName>
        <fullName evidence="7">Citrate lyase subunit beta/citryl-CoA lyase</fullName>
    </submittedName>
</protein>
<dbReference type="InterPro" id="IPR005000">
    <property type="entry name" value="Aldolase/citrate-lyase_domain"/>
</dbReference>
<dbReference type="GO" id="GO:0000287">
    <property type="term" value="F:magnesium ion binding"/>
    <property type="evidence" value="ECO:0007669"/>
    <property type="project" value="TreeGrafter"/>
</dbReference>
<feature type="binding site" evidence="5">
    <location>
        <position position="142"/>
    </location>
    <ligand>
        <name>Mg(2+)</name>
        <dbReference type="ChEBI" id="CHEBI:18420"/>
    </ligand>
</feature>
<keyword evidence="3 5" id="KW-0460">Magnesium</keyword>
<dbReference type="AlphaFoldDB" id="A0A4R8L9D9"/>
<evidence type="ECO:0000256" key="3">
    <source>
        <dbReference type="ARBA" id="ARBA00022842"/>
    </source>
</evidence>
<dbReference type="PANTHER" id="PTHR32308">
    <property type="entry name" value="LYASE BETA SUBUNIT, PUTATIVE (AFU_ORTHOLOGUE AFUA_4G13030)-RELATED"/>
    <property type="match status" value="1"/>
</dbReference>
<sequence length="270" mass="28709">MSAPCSYLFVPGNRPERFSKARNAGADAVIFDLEDAVQPAEKALARDAVLAGLDAAAPVYVRINGAQTEWFADDIAALAAHAGVAGIVLPKAEDSASIAAIRKLAHARLTVSPIIESARGYARLDEVCGAESVDRLMFGTLDFQVDLGMEAHEDELIAFRSGIVLASRLAGLAAPVDGVSTVIDDAQSIEADARHARRLGFGGKLCIHPKQLAAVHRAYAWSEAEYDWARRVLQAVAQSGGAAVALDGRMVDMPVILKAQRIADTPRRND</sequence>
<evidence type="ECO:0000256" key="5">
    <source>
        <dbReference type="PIRSR" id="PIRSR015582-2"/>
    </source>
</evidence>
<comment type="cofactor">
    <cofactor evidence="1">
        <name>Mg(2+)</name>
        <dbReference type="ChEBI" id="CHEBI:18420"/>
    </cofactor>
</comment>
<evidence type="ECO:0000256" key="2">
    <source>
        <dbReference type="ARBA" id="ARBA00022723"/>
    </source>
</evidence>
<evidence type="ECO:0000313" key="7">
    <source>
        <dbReference type="EMBL" id="TDY38778.1"/>
    </source>
</evidence>
<keyword evidence="7" id="KW-0456">Lyase</keyword>
<dbReference type="InterPro" id="IPR011206">
    <property type="entry name" value="Citrate_lyase_beta/mcl1/mcl2"/>
</dbReference>
<feature type="binding site" evidence="5">
    <location>
        <position position="116"/>
    </location>
    <ligand>
        <name>Mg(2+)</name>
        <dbReference type="ChEBI" id="CHEBI:18420"/>
    </ligand>
</feature>
<dbReference type="Pfam" id="PF03328">
    <property type="entry name" value="HpcH_HpaI"/>
    <property type="match status" value="1"/>
</dbReference>
<dbReference type="Gene3D" id="3.20.20.60">
    <property type="entry name" value="Phosphoenolpyruvate-binding domains"/>
    <property type="match status" value="1"/>
</dbReference>
<dbReference type="GO" id="GO:0016829">
    <property type="term" value="F:lyase activity"/>
    <property type="evidence" value="ECO:0007669"/>
    <property type="project" value="UniProtKB-KW"/>
</dbReference>
<dbReference type="InterPro" id="IPR040442">
    <property type="entry name" value="Pyrv_kinase-like_dom_sf"/>
</dbReference>
<evidence type="ECO:0000256" key="1">
    <source>
        <dbReference type="ARBA" id="ARBA00001946"/>
    </source>
</evidence>
<dbReference type="InterPro" id="IPR015813">
    <property type="entry name" value="Pyrv/PenolPyrv_kinase-like_dom"/>
</dbReference>
<accession>A0A4R8L9D9</accession>
<feature type="domain" description="HpcH/HpaI aldolase/citrate lyase" evidence="6">
    <location>
        <begin position="7"/>
        <end position="209"/>
    </location>
</feature>
<dbReference type="PANTHER" id="PTHR32308:SF10">
    <property type="entry name" value="CITRATE LYASE SUBUNIT BETA"/>
    <property type="match status" value="1"/>
</dbReference>
<dbReference type="EMBL" id="SORE01000030">
    <property type="protein sequence ID" value="TDY38778.1"/>
    <property type="molecule type" value="Genomic_DNA"/>
</dbReference>
<dbReference type="SUPFAM" id="SSF51621">
    <property type="entry name" value="Phosphoenolpyruvate/pyruvate domain"/>
    <property type="match status" value="1"/>
</dbReference>
<evidence type="ECO:0000259" key="6">
    <source>
        <dbReference type="Pfam" id="PF03328"/>
    </source>
</evidence>
<reference evidence="7 8" key="1">
    <citation type="submission" date="2019-03" db="EMBL/GenBank/DDBJ databases">
        <title>Genomic Encyclopedia of Type Strains, Phase III (KMG-III): the genomes of soil and plant-associated and newly described type strains.</title>
        <authorList>
            <person name="Whitman W."/>
        </authorList>
    </citation>
    <scope>NUCLEOTIDE SEQUENCE [LARGE SCALE GENOMIC DNA]</scope>
    <source>
        <strain evidence="7 8">LMG 29544</strain>
    </source>
</reference>
<dbReference type="GO" id="GO:0006107">
    <property type="term" value="P:oxaloacetate metabolic process"/>
    <property type="evidence" value="ECO:0007669"/>
    <property type="project" value="TreeGrafter"/>
</dbReference>
<dbReference type="RefSeq" id="WP_134196679.1">
    <property type="nucleotide sequence ID" value="NZ_JBHLUW010000007.1"/>
</dbReference>
<dbReference type="PIRSF" id="PIRSF015582">
    <property type="entry name" value="Cit_lyase_B"/>
    <property type="match status" value="1"/>
</dbReference>